<dbReference type="Proteomes" id="UP001397290">
    <property type="component" value="Unassembled WGS sequence"/>
</dbReference>
<dbReference type="SUPFAM" id="SSF55298">
    <property type="entry name" value="YjgF-like"/>
    <property type="match status" value="1"/>
</dbReference>
<dbReference type="InterPro" id="IPR006175">
    <property type="entry name" value="YjgF/YER057c/UK114"/>
</dbReference>
<dbReference type="EMBL" id="JAAHCF010000670">
    <property type="protein sequence ID" value="KAK8142461.1"/>
    <property type="molecule type" value="Genomic_DNA"/>
</dbReference>
<keyword evidence="2" id="KW-1185">Reference proteome</keyword>
<organism evidence="1 2">
    <name type="scientific">Beauveria asiatica</name>
    <dbReference type="NCBI Taxonomy" id="1069075"/>
    <lineage>
        <taxon>Eukaryota</taxon>
        <taxon>Fungi</taxon>
        <taxon>Dikarya</taxon>
        <taxon>Ascomycota</taxon>
        <taxon>Pezizomycotina</taxon>
        <taxon>Sordariomycetes</taxon>
        <taxon>Hypocreomycetidae</taxon>
        <taxon>Hypocreales</taxon>
        <taxon>Cordycipitaceae</taxon>
        <taxon>Beauveria</taxon>
    </lineage>
</organism>
<protein>
    <submittedName>
        <fullName evidence="1">Uncharacterized protein</fullName>
    </submittedName>
</protein>
<proteinExistence type="predicted"/>
<dbReference type="Pfam" id="PF01042">
    <property type="entry name" value="Ribonuc_L-PSP"/>
    <property type="match status" value="1"/>
</dbReference>
<dbReference type="PANTHER" id="PTHR43857">
    <property type="entry name" value="BLR7761 PROTEIN"/>
    <property type="match status" value="1"/>
</dbReference>
<name>A0AAW0RKI9_9HYPO</name>
<dbReference type="Gene3D" id="3.30.1330.40">
    <property type="entry name" value="RutC-like"/>
    <property type="match status" value="1"/>
</dbReference>
<dbReference type="PANTHER" id="PTHR43857:SF1">
    <property type="entry name" value="YJGH FAMILY PROTEIN"/>
    <property type="match status" value="1"/>
</dbReference>
<accession>A0AAW0RKI9</accession>
<comment type="caution">
    <text evidence="1">The sequence shown here is derived from an EMBL/GenBank/DDBJ whole genome shotgun (WGS) entry which is preliminary data.</text>
</comment>
<evidence type="ECO:0000313" key="2">
    <source>
        <dbReference type="Proteomes" id="UP001397290"/>
    </source>
</evidence>
<reference evidence="1 2" key="1">
    <citation type="submission" date="2020-02" db="EMBL/GenBank/DDBJ databases">
        <title>Comparative genomics of the hypocrealean fungal genus Beauvera.</title>
        <authorList>
            <person name="Showalter D.N."/>
            <person name="Bushley K.E."/>
            <person name="Rehner S.A."/>
        </authorList>
    </citation>
    <scope>NUCLEOTIDE SEQUENCE [LARGE SCALE GENOMIC DNA]</scope>
    <source>
        <strain evidence="1 2">ARSEF4384</strain>
    </source>
</reference>
<gene>
    <name evidence="1" type="ORF">G3M48_008750</name>
</gene>
<sequence length="160" mass="18337">MANCQQYNYPGYGKWAERNLSYAQAVRVGDRIICSGQANRSQRDTGGWDGRQEEFTLDTLVQGTLFEEIDQAFENCDYNLKHAGGNGWSQVFRVVTYSTDIPSQHERIVYNLNKWMPDHRPVWTELGVKELGSNKMHFEIDVEAYDPEGAEINKPKTARA</sequence>
<evidence type="ECO:0000313" key="1">
    <source>
        <dbReference type="EMBL" id="KAK8142461.1"/>
    </source>
</evidence>
<dbReference type="InterPro" id="IPR035959">
    <property type="entry name" value="RutC-like_sf"/>
</dbReference>
<dbReference type="AlphaFoldDB" id="A0AAW0RKI9"/>